<comment type="caution">
    <text evidence="1">The sequence shown here is derived from an EMBL/GenBank/DDBJ whole genome shotgun (WGS) entry which is preliminary data.</text>
</comment>
<protein>
    <submittedName>
        <fullName evidence="1">Uncharacterized protein</fullName>
    </submittedName>
</protein>
<evidence type="ECO:0000313" key="2">
    <source>
        <dbReference type="Proteomes" id="UP001152561"/>
    </source>
</evidence>
<name>A0A9Q1LSX7_9SOLA</name>
<reference evidence="2" key="1">
    <citation type="journal article" date="2023" name="Proc. Natl. Acad. Sci. U.S.A.">
        <title>Genomic and structural basis for evolution of tropane alkaloid biosynthesis.</title>
        <authorList>
            <person name="Wanga Y.-J."/>
            <person name="Taina T."/>
            <person name="Yua J.-Y."/>
            <person name="Lia J."/>
            <person name="Xua B."/>
            <person name="Chenc J."/>
            <person name="D'Auriad J.C."/>
            <person name="Huanga J.-P."/>
            <person name="Huanga S.-X."/>
        </authorList>
    </citation>
    <scope>NUCLEOTIDE SEQUENCE [LARGE SCALE GENOMIC DNA]</scope>
    <source>
        <strain evidence="2">cv. KIB-2019</strain>
    </source>
</reference>
<sequence length="134" mass="15496">MNIGINQPNALEAQWTFLGSTNDSYYLLGHELNKQYMAGIGIDGIHYVPMPSPQWINDQQTPQNYVEYLAEKMWSLRDGSPEEMSSMLLDLALKHQLRGHRILPKVLEERKLHCLTGVLYRTKQFSMQKNVKTC</sequence>
<dbReference type="Proteomes" id="UP001152561">
    <property type="component" value="Unassembled WGS sequence"/>
</dbReference>
<dbReference type="AlphaFoldDB" id="A0A9Q1LSX7"/>
<proteinExistence type="predicted"/>
<gene>
    <name evidence="1" type="ORF">K7X08_005701</name>
</gene>
<dbReference type="EMBL" id="JAJAGQ010000014">
    <property type="protein sequence ID" value="KAJ8543178.1"/>
    <property type="molecule type" value="Genomic_DNA"/>
</dbReference>
<evidence type="ECO:0000313" key="1">
    <source>
        <dbReference type="EMBL" id="KAJ8543178.1"/>
    </source>
</evidence>
<dbReference type="OrthoDB" id="1627850at2759"/>
<keyword evidence="2" id="KW-1185">Reference proteome</keyword>
<accession>A0A9Q1LSX7</accession>
<organism evidence="1 2">
    <name type="scientific">Anisodus acutangulus</name>
    <dbReference type="NCBI Taxonomy" id="402998"/>
    <lineage>
        <taxon>Eukaryota</taxon>
        <taxon>Viridiplantae</taxon>
        <taxon>Streptophyta</taxon>
        <taxon>Embryophyta</taxon>
        <taxon>Tracheophyta</taxon>
        <taxon>Spermatophyta</taxon>
        <taxon>Magnoliopsida</taxon>
        <taxon>eudicotyledons</taxon>
        <taxon>Gunneridae</taxon>
        <taxon>Pentapetalae</taxon>
        <taxon>asterids</taxon>
        <taxon>lamiids</taxon>
        <taxon>Solanales</taxon>
        <taxon>Solanaceae</taxon>
        <taxon>Solanoideae</taxon>
        <taxon>Hyoscyameae</taxon>
        <taxon>Anisodus</taxon>
    </lineage>
</organism>